<protein>
    <submittedName>
        <fullName evidence="2">Uncharacterized protein</fullName>
    </submittedName>
</protein>
<evidence type="ECO:0000256" key="1">
    <source>
        <dbReference type="SAM" id="Phobius"/>
    </source>
</evidence>
<accession>A0A6N2K507</accession>
<gene>
    <name evidence="2" type="ORF">SVIM_LOCUS34791</name>
</gene>
<keyword evidence="1" id="KW-0472">Membrane</keyword>
<proteinExistence type="predicted"/>
<name>A0A6N2K507_SALVM</name>
<dbReference type="AlphaFoldDB" id="A0A6N2K507"/>
<evidence type="ECO:0000313" key="2">
    <source>
        <dbReference type="EMBL" id="VFU23375.1"/>
    </source>
</evidence>
<dbReference type="EMBL" id="CAADRP010000113">
    <property type="protein sequence ID" value="VFU23375.1"/>
    <property type="molecule type" value="Genomic_DNA"/>
</dbReference>
<keyword evidence="1" id="KW-1133">Transmembrane helix</keyword>
<reference evidence="2" key="1">
    <citation type="submission" date="2019-03" db="EMBL/GenBank/DDBJ databases">
        <authorList>
            <person name="Mank J."/>
            <person name="Almeida P."/>
        </authorList>
    </citation>
    <scope>NUCLEOTIDE SEQUENCE</scope>
    <source>
        <strain evidence="2">78183</strain>
    </source>
</reference>
<keyword evidence="1" id="KW-0812">Transmembrane</keyword>
<organism evidence="2">
    <name type="scientific">Salix viminalis</name>
    <name type="common">Common osier</name>
    <name type="synonym">Basket willow</name>
    <dbReference type="NCBI Taxonomy" id="40686"/>
    <lineage>
        <taxon>Eukaryota</taxon>
        <taxon>Viridiplantae</taxon>
        <taxon>Streptophyta</taxon>
        <taxon>Embryophyta</taxon>
        <taxon>Tracheophyta</taxon>
        <taxon>Spermatophyta</taxon>
        <taxon>Magnoliopsida</taxon>
        <taxon>eudicotyledons</taxon>
        <taxon>Gunneridae</taxon>
        <taxon>Pentapetalae</taxon>
        <taxon>rosids</taxon>
        <taxon>fabids</taxon>
        <taxon>Malpighiales</taxon>
        <taxon>Salicaceae</taxon>
        <taxon>Saliceae</taxon>
        <taxon>Salix</taxon>
    </lineage>
</organism>
<feature type="transmembrane region" description="Helical" evidence="1">
    <location>
        <begin position="49"/>
        <end position="68"/>
    </location>
</feature>
<sequence>MIRKSKWQRYARRGLTWQKFCFCPTLLLWFFSSLPASLFTLLFSQKVHLLMWLSVLLVLVASSSALIGKGPGNKN</sequence>
<feature type="transmembrane region" description="Helical" evidence="1">
    <location>
        <begin position="20"/>
        <end position="43"/>
    </location>
</feature>